<name>A0A0A8H621_9BACT</name>
<dbReference type="HAMAP" id="MF_00163">
    <property type="entry name" value="Pep_deformylase"/>
    <property type="match status" value="1"/>
</dbReference>
<comment type="function">
    <text evidence="2">Removes the formyl group from the N-terminal Met of newly synthesized proteins. Requires at least a dipeptide for an efficient rate of reaction. N-terminal L-methionine is a prerequisite for activity but the enzyme has broad specificity at other positions.</text>
</comment>
<feature type="active site" evidence="2">
    <location>
        <position position="140"/>
    </location>
</feature>
<evidence type="ECO:0000256" key="1">
    <source>
        <dbReference type="ARBA" id="ARBA00010759"/>
    </source>
</evidence>
<dbReference type="InterPro" id="IPR036821">
    <property type="entry name" value="Peptide_deformylase_sf"/>
</dbReference>
<dbReference type="RefSeq" id="WP_039651070.1">
    <property type="nucleotide sequence ID" value="NZ_CP007770.1"/>
</dbReference>
<sequence>MIREIITYPNPRLFLQSQEVKEFDEQLHILLDDMYETMIENKGVGLAAIQVDIPLRALLVDIGDEEGIQKDKQTLLEIINPIITALDDEVISCNEGCLSIPGFYENVMRYKNIRLDYQDRFGKKQSLNAHDFLAVAIQHEVDHLDGHLFIEKLSFLKRKKFDKEFKKKSKKS</sequence>
<feature type="binding site" evidence="2">
    <location>
        <position position="97"/>
    </location>
    <ligand>
        <name>Fe cation</name>
        <dbReference type="ChEBI" id="CHEBI:24875"/>
    </ligand>
</feature>
<dbReference type="AlphaFoldDB" id="A0A0A8H621"/>
<dbReference type="InterPro" id="IPR023635">
    <property type="entry name" value="Peptide_deformylase"/>
</dbReference>
<keyword evidence="2" id="KW-0408">Iron</keyword>
<dbReference type="EC" id="3.5.1.88" evidence="2"/>
<reference evidence="3 4" key="1">
    <citation type="journal article" date="2014" name="Genome Biol. Evol.">
        <title>Comparative Genomics of the Campylobacter lari Group.</title>
        <authorList>
            <person name="Miller W.G."/>
            <person name="Yee E."/>
            <person name="Chapman M.H."/>
            <person name="Smith T.P."/>
            <person name="Bono J.L."/>
            <person name="Huynh S."/>
            <person name="Parker C.T."/>
            <person name="Vandamme P."/>
            <person name="Luong K."/>
            <person name="Korlach J."/>
        </authorList>
    </citation>
    <scope>NUCLEOTIDE SEQUENCE [LARGE SCALE GENOMIC DNA]</scope>
    <source>
        <strain evidence="3 4">NCTC 12927</strain>
    </source>
</reference>
<dbReference type="Proteomes" id="UP000031163">
    <property type="component" value="Chromosome"/>
</dbReference>
<dbReference type="HOGENOM" id="CLU_061901_2_0_7"/>
<keyword evidence="2 3" id="KW-0378">Hydrolase</keyword>
<dbReference type="PANTHER" id="PTHR10458">
    <property type="entry name" value="PEPTIDE DEFORMYLASE"/>
    <property type="match status" value="1"/>
</dbReference>
<organism evidence="3 4">
    <name type="scientific">Campylobacter insulaenigrae NCTC 12927</name>
    <dbReference type="NCBI Taxonomy" id="1031564"/>
    <lineage>
        <taxon>Bacteria</taxon>
        <taxon>Pseudomonadati</taxon>
        <taxon>Campylobacterota</taxon>
        <taxon>Epsilonproteobacteria</taxon>
        <taxon>Campylobacterales</taxon>
        <taxon>Campylobacteraceae</taxon>
        <taxon>Campylobacter</taxon>
    </lineage>
</organism>
<dbReference type="Pfam" id="PF01327">
    <property type="entry name" value="Pep_deformylase"/>
    <property type="match status" value="1"/>
</dbReference>
<keyword evidence="2" id="KW-0479">Metal-binding</keyword>
<protein>
    <recommendedName>
        <fullName evidence="2">Peptide deformylase</fullName>
        <shortName evidence="2">PDF</shortName>
        <ecNumber evidence="2">3.5.1.88</ecNumber>
    </recommendedName>
    <alternativeName>
        <fullName evidence="2">Polypeptide deformylase</fullName>
    </alternativeName>
</protein>
<dbReference type="EMBL" id="CP007770">
    <property type="protein sequence ID" value="AJC88364.1"/>
    <property type="molecule type" value="Genomic_DNA"/>
</dbReference>
<dbReference type="SUPFAM" id="SSF56420">
    <property type="entry name" value="Peptide deformylase"/>
    <property type="match status" value="1"/>
</dbReference>
<proteinExistence type="inferred from homology"/>
<dbReference type="NCBIfam" id="NF001159">
    <property type="entry name" value="PRK00150.1-3"/>
    <property type="match status" value="1"/>
</dbReference>
<comment type="cofactor">
    <cofactor evidence="2">
        <name>Fe(2+)</name>
        <dbReference type="ChEBI" id="CHEBI:29033"/>
    </cofactor>
    <text evidence="2">Binds 1 Fe(2+) ion.</text>
</comment>
<evidence type="ECO:0000256" key="2">
    <source>
        <dbReference type="HAMAP-Rule" id="MF_00163"/>
    </source>
</evidence>
<dbReference type="Gene3D" id="3.90.45.10">
    <property type="entry name" value="Peptide deformylase"/>
    <property type="match status" value="1"/>
</dbReference>
<dbReference type="STRING" id="1031564.CINS_1420"/>
<keyword evidence="2" id="KW-0648">Protein biosynthesis</keyword>
<dbReference type="KEGG" id="cis:CINS_1420"/>
<gene>
    <name evidence="2 3" type="primary">def</name>
    <name evidence="3" type="ORF">CINS_1420</name>
</gene>
<dbReference type="PIRSF" id="PIRSF004749">
    <property type="entry name" value="Pep_def"/>
    <property type="match status" value="1"/>
</dbReference>
<feature type="binding site" evidence="2">
    <location>
        <position position="143"/>
    </location>
    <ligand>
        <name>Fe cation</name>
        <dbReference type="ChEBI" id="CHEBI:24875"/>
    </ligand>
</feature>
<dbReference type="GeneID" id="74432199"/>
<comment type="similarity">
    <text evidence="1 2">Belongs to the polypeptide deformylase family.</text>
</comment>
<dbReference type="NCBIfam" id="TIGR00079">
    <property type="entry name" value="pept_deformyl"/>
    <property type="match status" value="1"/>
</dbReference>
<dbReference type="GO" id="GO:0042586">
    <property type="term" value="F:peptide deformylase activity"/>
    <property type="evidence" value="ECO:0007669"/>
    <property type="project" value="UniProtKB-UniRule"/>
</dbReference>
<dbReference type="PANTHER" id="PTHR10458:SF22">
    <property type="entry name" value="PEPTIDE DEFORMYLASE"/>
    <property type="match status" value="1"/>
</dbReference>
<dbReference type="GO" id="GO:0046872">
    <property type="term" value="F:metal ion binding"/>
    <property type="evidence" value="ECO:0007669"/>
    <property type="project" value="UniProtKB-KW"/>
</dbReference>
<evidence type="ECO:0000313" key="4">
    <source>
        <dbReference type="Proteomes" id="UP000031163"/>
    </source>
</evidence>
<dbReference type="GO" id="GO:0006412">
    <property type="term" value="P:translation"/>
    <property type="evidence" value="ECO:0007669"/>
    <property type="project" value="UniProtKB-UniRule"/>
</dbReference>
<dbReference type="PRINTS" id="PR01576">
    <property type="entry name" value="PDEFORMYLASE"/>
</dbReference>
<feature type="binding site" evidence="2">
    <location>
        <position position="139"/>
    </location>
    <ligand>
        <name>Fe cation</name>
        <dbReference type="ChEBI" id="CHEBI:24875"/>
    </ligand>
</feature>
<accession>A0A0A8H621</accession>
<evidence type="ECO:0000313" key="3">
    <source>
        <dbReference type="EMBL" id="AJC88364.1"/>
    </source>
</evidence>
<dbReference type="CDD" id="cd00487">
    <property type="entry name" value="Pep_deformylase"/>
    <property type="match status" value="1"/>
</dbReference>
<comment type="catalytic activity">
    <reaction evidence="2">
        <text>N-terminal N-formyl-L-methionyl-[peptide] + H2O = N-terminal L-methionyl-[peptide] + formate</text>
        <dbReference type="Rhea" id="RHEA:24420"/>
        <dbReference type="Rhea" id="RHEA-COMP:10639"/>
        <dbReference type="Rhea" id="RHEA-COMP:10640"/>
        <dbReference type="ChEBI" id="CHEBI:15377"/>
        <dbReference type="ChEBI" id="CHEBI:15740"/>
        <dbReference type="ChEBI" id="CHEBI:49298"/>
        <dbReference type="ChEBI" id="CHEBI:64731"/>
        <dbReference type="EC" id="3.5.1.88"/>
    </reaction>
</comment>